<dbReference type="AlphaFoldDB" id="A0AAV2JZ76"/>
<dbReference type="Gene3D" id="3.30.250.20">
    <property type="entry name" value="L1 transposable element, C-terminal domain"/>
    <property type="match status" value="1"/>
</dbReference>
<organism evidence="3 4">
    <name type="scientific">Knipowitschia caucasica</name>
    <name type="common">Caucasian dwarf goby</name>
    <name type="synonym">Pomatoschistus caucasicus</name>
    <dbReference type="NCBI Taxonomy" id="637954"/>
    <lineage>
        <taxon>Eukaryota</taxon>
        <taxon>Metazoa</taxon>
        <taxon>Chordata</taxon>
        <taxon>Craniata</taxon>
        <taxon>Vertebrata</taxon>
        <taxon>Euteleostomi</taxon>
        <taxon>Actinopterygii</taxon>
        <taxon>Neopterygii</taxon>
        <taxon>Teleostei</taxon>
        <taxon>Neoteleostei</taxon>
        <taxon>Acanthomorphata</taxon>
        <taxon>Gobiaria</taxon>
        <taxon>Gobiiformes</taxon>
        <taxon>Gobioidei</taxon>
        <taxon>Gobiidae</taxon>
        <taxon>Gobiinae</taxon>
        <taxon>Knipowitschia</taxon>
    </lineage>
</organism>
<dbReference type="Pfam" id="PF02994">
    <property type="entry name" value="Transposase_22"/>
    <property type="match status" value="1"/>
</dbReference>
<dbReference type="Gene3D" id="3.30.70.1820">
    <property type="entry name" value="L1 transposable element, RRM domain"/>
    <property type="match status" value="1"/>
</dbReference>
<keyword evidence="1" id="KW-0175">Coiled coil</keyword>
<gene>
    <name evidence="3" type="ORF">KC01_LOCUS13482</name>
</gene>
<evidence type="ECO:0000259" key="2">
    <source>
        <dbReference type="Pfam" id="PF02994"/>
    </source>
</evidence>
<dbReference type="EMBL" id="OZ035837">
    <property type="protein sequence ID" value="CAL1582961.1"/>
    <property type="molecule type" value="Genomic_DNA"/>
</dbReference>
<sequence length="293" mass="33673">MANNEVILQELRAFRLEIKEQLEGIKEELTRANNRLEEAEERIEKAEERILNVEEAMTELVQLNIKLEEKMVDMESRSRRENVRIYGVPESSEKDSPSMIAFVETLLREGLELDGVDISIERAHRSLGPASPQDAPPRSIVVKFLSFKIKEQILRKSWQKKGFTWNGKHISLDNDYPPLILKKRKEYAEVRKILKAKQIPFQTLYPARLKVKFTDGEITYASSSEATEDMSRRGYAVKIIKPPETILEQLKQLTWTRVTRGGGSSAAQPGQEPGYKKKLRTFRRTVATTSVSK</sequence>
<keyword evidence="4" id="KW-1185">Reference proteome</keyword>
<reference evidence="3 4" key="1">
    <citation type="submission" date="2024-04" db="EMBL/GenBank/DDBJ databases">
        <authorList>
            <person name="Waldvogel A.-M."/>
            <person name="Schoenle A."/>
        </authorList>
    </citation>
    <scope>NUCLEOTIDE SEQUENCE [LARGE SCALE GENOMIC DNA]</scope>
</reference>
<name>A0AAV2JZ76_KNICA</name>
<evidence type="ECO:0000256" key="1">
    <source>
        <dbReference type="SAM" id="Coils"/>
    </source>
</evidence>
<dbReference type="Proteomes" id="UP001497482">
    <property type="component" value="Chromosome 15"/>
</dbReference>
<evidence type="ECO:0000313" key="3">
    <source>
        <dbReference type="EMBL" id="CAL1582961.1"/>
    </source>
</evidence>
<feature type="domain" description="L1 transposable element RRM" evidence="2">
    <location>
        <begin position="80"/>
        <end position="175"/>
    </location>
</feature>
<dbReference type="InterPro" id="IPR043636">
    <property type="entry name" value="L1_RRM_dom"/>
</dbReference>
<accession>A0AAV2JZ76</accession>
<dbReference type="InterPro" id="IPR004244">
    <property type="entry name" value="Transposase_22"/>
</dbReference>
<protein>
    <recommendedName>
        <fullName evidence="2">L1 transposable element RRM domain-containing protein</fullName>
    </recommendedName>
</protein>
<evidence type="ECO:0000313" key="4">
    <source>
        <dbReference type="Proteomes" id="UP001497482"/>
    </source>
</evidence>
<dbReference type="PANTHER" id="PTHR11505">
    <property type="entry name" value="L1 TRANSPOSABLE ELEMENT-RELATED"/>
    <property type="match status" value="1"/>
</dbReference>
<feature type="coiled-coil region" evidence="1">
    <location>
        <begin position="8"/>
        <end position="77"/>
    </location>
</feature>
<proteinExistence type="predicted"/>
<dbReference type="InterPro" id="IPR042566">
    <property type="entry name" value="L1_C"/>
</dbReference>